<dbReference type="AlphaFoldDB" id="A0A1B2F2W3"/>
<dbReference type="Pfam" id="PF07905">
    <property type="entry name" value="PucR"/>
    <property type="match status" value="1"/>
</dbReference>
<accession>A0A1B2F2W3</accession>
<reference evidence="2" key="1">
    <citation type="submission" date="2016-07" db="EMBL/GenBank/DDBJ databases">
        <title>New class B carbapenemase carried by novel plasmid in Pseudomonas putida enviromental strain in eastern Amazonia.</title>
        <authorList>
            <person name="Souza C.O."/>
            <person name="Lima K.V."/>
            <person name="Brasiliense D.M."/>
            <person name="Perez-Chaparro P.J."/>
            <person name="Mamizuka E.M."/>
            <person name="Lima M.O."/>
            <person name="Lima L.N."/>
            <person name="McCulloch J.A."/>
        </authorList>
    </citation>
    <scope>NUCLEOTIDE SEQUENCE [LARGE SCALE GENOMIC DNA]</scope>
    <source>
        <strain evidence="2">IEC33019</strain>
    </source>
</reference>
<sequence>MLQRVRDLIAIPELRSRLLSGAQGLDHKVRWAHVCELPDPTEWLGEGDVLMTTGLGIPRVPAEQHTYVTRLAQAGIAGMMIGEHMQAPQDISALVEQAETLGFPVILTEYGVPFAAVTRAIIDANQQDEFARRGALAKVYESARLSIQGLGLPALLQRLQTDIQCCLYLVSLDTFTPWAHGLGSTPRNACMCTSRPWSIGYAVSKRSAAAPWTIPPTSPRSGLPCKALWLSAVHSDACCYSKQYPSRVRHQASDGRSGALAPTMSPWAMALASSLARSASRKTYAACKVAIFA</sequence>
<evidence type="ECO:0000313" key="2">
    <source>
        <dbReference type="EMBL" id="ANY86554.1"/>
    </source>
</evidence>
<gene>
    <name evidence="2" type="ORF">IEC33019_0980</name>
</gene>
<proteinExistence type="predicted"/>
<dbReference type="EMBL" id="CP016634">
    <property type="protein sequence ID" value="ANY86554.1"/>
    <property type="molecule type" value="Genomic_DNA"/>
</dbReference>
<name>A0A1B2F2W3_PSEPU</name>
<evidence type="ECO:0000259" key="1">
    <source>
        <dbReference type="Pfam" id="PF07905"/>
    </source>
</evidence>
<feature type="domain" description="Purine catabolism PurC-like" evidence="1">
    <location>
        <begin position="7"/>
        <end position="123"/>
    </location>
</feature>
<dbReference type="InterPro" id="IPR012914">
    <property type="entry name" value="PucR_dom"/>
</dbReference>
<organism evidence="2">
    <name type="scientific">Pseudomonas putida</name>
    <name type="common">Arthrobacter siderocapsulatus</name>
    <dbReference type="NCBI Taxonomy" id="303"/>
    <lineage>
        <taxon>Bacteria</taxon>
        <taxon>Pseudomonadati</taxon>
        <taxon>Pseudomonadota</taxon>
        <taxon>Gammaproteobacteria</taxon>
        <taxon>Pseudomonadales</taxon>
        <taxon>Pseudomonadaceae</taxon>
        <taxon>Pseudomonas</taxon>
    </lineage>
</organism>
<protein>
    <submittedName>
        <fullName evidence="2">Purine catabolism regulatory protein-like familyprotein</fullName>
    </submittedName>
</protein>